<gene>
    <name evidence="4" type="ORF">GCM10008905_06910</name>
</gene>
<evidence type="ECO:0000256" key="2">
    <source>
        <dbReference type="ARBA" id="ARBA00022723"/>
    </source>
</evidence>
<keyword evidence="4" id="KW-0378">Hydrolase</keyword>
<reference evidence="5" key="1">
    <citation type="journal article" date="2019" name="Int. J. Syst. Evol. Microbiol.">
        <title>The Global Catalogue of Microorganisms (GCM) 10K type strain sequencing project: providing services to taxonomists for standard genome sequencing and annotation.</title>
        <authorList>
            <consortium name="The Broad Institute Genomics Platform"/>
            <consortium name="The Broad Institute Genome Sequencing Center for Infectious Disease"/>
            <person name="Wu L."/>
            <person name="Ma J."/>
        </authorList>
    </citation>
    <scope>NUCLEOTIDE SEQUENCE [LARGE SCALE GENOMIC DNA]</scope>
    <source>
        <strain evidence="5">JCM 1405</strain>
    </source>
</reference>
<feature type="domain" description="Fumarylacetoacetase-like C-terminal" evidence="3">
    <location>
        <begin position="58"/>
        <end position="249"/>
    </location>
</feature>
<dbReference type="RefSeq" id="WP_343766680.1">
    <property type="nucleotide sequence ID" value="NZ_BAAACF010000001.1"/>
</dbReference>
<dbReference type="Gene3D" id="3.90.850.10">
    <property type="entry name" value="Fumarylacetoacetase-like, C-terminal domain"/>
    <property type="match status" value="1"/>
</dbReference>
<dbReference type="PANTHER" id="PTHR11820:SF7">
    <property type="entry name" value="ACYLPYRUVASE FAHD1, MITOCHONDRIAL"/>
    <property type="match status" value="1"/>
</dbReference>
<proteinExistence type="inferred from homology"/>
<dbReference type="Pfam" id="PF01557">
    <property type="entry name" value="FAA_hydrolase"/>
    <property type="match status" value="1"/>
</dbReference>
<name>A0ABP3TWB2_9CLOT</name>
<keyword evidence="2" id="KW-0479">Metal-binding</keyword>
<dbReference type="SUPFAM" id="SSF56529">
    <property type="entry name" value="FAH"/>
    <property type="match status" value="1"/>
</dbReference>
<comment type="similarity">
    <text evidence="1">Belongs to the FAH family.</text>
</comment>
<organism evidence="4 5">
    <name type="scientific">Clostridium malenominatum</name>
    <dbReference type="NCBI Taxonomy" id="1539"/>
    <lineage>
        <taxon>Bacteria</taxon>
        <taxon>Bacillati</taxon>
        <taxon>Bacillota</taxon>
        <taxon>Clostridia</taxon>
        <taxon>Eubacteriales</taxon>
        <taxon>Clostridiaceae</taxon>
        <taxon>Clostridium</taxon>
    </lineage>
</organism>
<dbReference type="InterPro" id="IPR036663">
    <property type="entry name" value="Fumarylacetoacetase_C_sf"/>
</dbReference>
<evidence type="ECO:0000313" key="5">
    <source>
        <dbReference type="Proteomes" id="UP001500339"/>
    </source>
</evidence>
<keyword evidence="5" id="KW-1185">Reference proteome</keyword>
<dbReference type="GO" id="GO:0016787">
    <property type="term" value="F:hydrolase activity"/>
    <property type="evidence" value="ECO:0007669"/>
    <property type="project" value="UniProtKB-KW"/>
</dbReference>
<evidence type="ECO:0000259" key="3">
    <source>
        <dbReference type="Pfam" id="PF01557"/>
    </source>
</evidence>
<protein>
    <submittedName>
        <fullName evidence="4">Fumarylacetoacetate hydrolase family protein</fullName>
    </submittedName>
</protein>
<accession>A0ABP3TWB2</accession>
<evidence type="ECO:0000256" key="1">
    <source>
        <dbReference type="ARBA" id="ARBA00010211"/>
    </source>
</evidence>
<dbReference type="Proteomes" id="UP001500339">
    <property type="component" value="Unassembled WGS sequence"/>
</dbReference>
<dbReference type="PANTHER" id="PTHR11820">
    <property type="entry name" value="ACYLPYRUVASE"/>
    <property type="match status" value="1"/>
</dbReference>
<evidence type="ECO:0000313" key="4">
    <source>
        <dbReference type="EMBL" id="GAA0719206.1"/>
    </source>
</evidence>
<dbReference type="InterPro" id="IPR011234">
    <property type="entry name" value="Fumarylacetoacetase-like_C"/>
</dbReference>
<dbReference type="EMBL" id="BAAACF010000001">
    <property type="protein sequence ID" value="GAA0719206.1"/>
    <property type="molecule type" value="Genomic_DNA"/>
</dbReference>
<comment type="caution">
    <text evidence="4">The sequence shown here is derived from an EMBL/GenBank/DDBJ whole genome shotgun (WGS) entry which is preliminary data.</text>
</comment>
<sequence length="250" mass="27992">MALIINKAIYNNDETYVYERLGHLYKIDGDLYQNYSLTVERIDKDKVKLLPPHNPKNIIGVGTNYKAMIKDESDTPREPIIFLKPVTTITYEENIPYPNLSNLVKAEVELAVVMGRKCKEVKEEEAESYILGYTTAMDFTAVDKLVPSAIWNVSKMFDGFTPLGTFLVKDIDISNLKVTLNKNSKTVVNSSTEGMIFSIPYLISYISKIMTLMPGDIILTGTPWEAIEIVKGDSVKAEIQGIGKIVGKIV</sequence>